<dbReference type="PIRSF" id="PIRSF014728">
    <property type="entry name" value="PqaA"/>
    <property type="match status" value="1"/>
</dbReference>
<dbReference type="EMBL" id="JAUJEB010000013">
    <property type="protein sequence ID" value="MDN5217052.1"/>
    <property type="molecule type" value="Genomic_DNA"/>
</dbReference>
<protein>
    <submittedName>
        <fullName evidence="1">PhoPQ-activated protein PqaA family protein</fullName>
    </submittedName>
</protein>
<dbReference type="SUPFAM" id="SSF53474">
    <property type="entry name" value="alpha/beta-Hydrolases"/>
    <property type="match status" value="1"/>
</dbReference>
<evidence type="ECO:0000313" key="2">
    <source>
        <dbReference type="Proteomes" id="UP001172083"/>
    </source>
</evidence>
<accession>A0ABT8LJD6</accession>
<dbReference type="Proteomes" id="UP001172083">
    <property type="component" value="Unassembled WGS sequence"/>
</dbReference>
<evidence type="ECO:0000313" key="1">
    <source>
        <dbReference type="EMBL" id="MDN5217052.1"/>
    </source>
</evidence>
<reference evidence="1" key="1">
    <citation type="submission" date="2023-06" db="EMBL/GenBank/DDBJ databases">
        <title>Genomic of Agaribacillus aureum.</title>
        <authorList>
            <person name="Wang G."/>
        </authorList>
    </citation>
    <scope>NUCLEOTIDE SEQUENCE</scope>
    <source>
        <strain evidence="1">BMA12</strain>
    </source>
</reference>
<dbReference type="Pfam" id="PF10142">
    <property type="entry name" value="PhoPQ_related"/>
    <property type="match status" value="1"/>
</dbReference>
<gene>
    <name evidence="1" type="ORF">QQ020_33585</name>
</gene>
<dbReference type="RefSeq" id="WP_346762389.1">
    <property type="nucleotide sequence ID" value="NZ_JAUJEB010000013.1"/>
</dbReference>
<keyword evidence="2" id="KW-1185">Reference proteome</keyword>
<proteinExistence type="predicted"/>
<name>A0ABT8LJD6_9BACT</name>
<dbReference type="InterPro" id="IPR009199">
    <property type="entry name" value="PhoPQ-act_pathogen-rel_PqaA"/>
</dbReference>
<dbReference type="InterPro" id="IPR029058">
    <property type="entry name" value="AB_hydrolase_fold"/>
</dbReference>
<dbReference type="PANTHER" id="PTHR31497:SF0">
    <property type="entry name" value="AUTOCRINE PROLIFERATION REPRESSOR PROTEIN A"/>
    <property type="match status" value="1"/>
</dbReference>
<organism evidence="1 2">
    <name type="scientific">Agaribacillus aureus</name>
    <dbReference type="NCBI Taxonomy" id="3051825"/>
    <lineage>
        <taxon>Bacteria</taxon>
        <taxon>Pseudomonadati</taxon>
        <taxon>Bacteroidota</taxon>
        <taxon>Cytophagia</taxon>
        <taxon>Cytophagales</taxon>
        <taxon>Splendidivirgaceae</taxon>
        <taxon>Agaribacillus</taxon>
    </lineage>
</organism>
<sequence>MSITKISLLTLLLFLGTKEIYAQSSVTPESALKSYLNNKDKSYQWKIKDSFQLGTVKGYNLLLTSQTWRDIVWVHQLIILVPEKVDHDNALLFITGGKVKDGSPRWGSNNDAFLWALSDMVTDNKAVLAVLKQTPNQPLYGELVEDQLISYTLHNFKKDGDYTWPLLFPMTKSAIRAMDAVQEFSKKELRQKISSFVVSGASKRGWTTWLTGASDKRVAAIAPMVIDVLNMPASLEYQIEVWKEYSIQIEDYVKLEIPQSVNTESGKAITTMVDPYSYRKQLTMPKMLFIGTNDEYWPVDAVKKYFDDIPGDNFIHYVPNAGHGLGNKRETLKALSAFWGNTMKKGDRPLCDWEVNQTDSGASLEVTVTPDKLVGAYLWYTDSRDRDFRDEHWSFDHVEKGNTNTINTSLAFPRAGYRAFYLDLKYEGPNGGKYTKSTRMFVMDDHQIFME</sequence>
<dbReference type="Gene3D" id="3.40.50.1820">
    <property type="entry name" value="alpha/beta hydrolase"/>
    <property type="match status" value="1"/>
</dbReference>
<comment type="caution">
    <text evidence="1">The sequence shown here is derived from an EMBL/GenBank/DDBJ whole genome shotgun (WGS) entry which is preliminary data.</text>
</comment>
<dbReference type="PANTHER" id="PTHR31497">
    <property type="entry name" value="AUTOCRINE PROLIFERATION REPRESSOR PROTEIN A"/>
    <property type="match status" value="1"/>
</dbReference>